<dbReference type="PANTHER" id="PTHR43794:SF5">
    <property type="entry name" value="CHLOROHYDROLASE FAMILY PROTEIN"/>
    <property type="match status" value="1"/>
</dbReference>
<dbReference type="PANTHER" id="PTHR43794">
    <property type="entry name" value="AMINOHYDROLASE SSNA-RELATED"/>
    <property type="match status" value="1"/>
</dbReference>
<dbReference type="Proteomes" id="UP000605805">
    <property type="component" value="Unassembled WGS sequence"/>
</dbReference>
<evidence type="ECO:0000313" key="3">
    <source>
        <dbReference type="Proteomes" id="UP000605805"/>
    </source>
</evidence>
<evidence type="ECO:0000259" key="1">
    <source>
        <dbReference type="Pfam" id="PF01979"/>
    </source>
</evidence>
<dbReference type="SUPFAM" id="SSF51556">
    <property type="entry name" value="Metallo-dependent hydrolases"/>
    <property type="match status" value="1"/>
</dbReference>
<dbReference type="EMBL" id="DQTV01000041">
    <property type="protein sequence ID" value="HIP56844.1"/>
    <property type="molecule type" value="Genomic_DNA"/>
</dbReference>
<protein>
    <recommendedName>
        <fullName evidence="1">Amidohydrolase-related domain-containing protein</fullName>
    </recommendedName>
</protein>
<dbReference type="AlphaFoldDB" id="A0A833DUF2"/>
<dbReference type="Gene3D" id="3.20.20.140">
    <property type="entry name" value="Metal-dependent hydrolases"/>
    <property type="match status" value="1"/>
</dbReference>
<gene>
    <name evidence="2" type="ORF">EYH02_02075</name>
</gene>
<dbReference type="GO" id="GO:0016787">
    <property type="term" value="F:hydrolase activity"/>
    <property type="evidence" value="ECO:0007669"/>
    <property type="project" value="InterPro"/>
</dbReference>
<evidence type="ECO:0000313" key="2">
    <source>
        <dbReference type="EMBL" id="HIP56844.1"/>
    </source>
</evidence>
<organism evidence="2 3">
    <name type="scientific">Ignisphaera aggregans</name>
    <dbReference type="NCBI Taxonomy" id="334771"/>
    <lineage>
        <taxon>Archaea</taxon>
        <taxon>Thermoproteota</taxon>
        <taxon>Thermoprotei</taxon>
        <taxon>Desulfurococcales</taxon>
        <taxon>Desulfurococcaceae</taxon>
        <taxon>Ignisphaera</taxon>
    </lineage>
</organism>
<dbReference type="InterPro" id="IPR050287">
    <property type="entry name" value="MTA/SAH_deaminase"/>
</dbReference>
<name>A0A833DUF2_9CREN</name>
<dbReference type="InterPro" id="IPR006680">
    <property type="entry name" value="Amidohydro-rel"/>
</dbReference>
<dbReference type="InterPro" id="IPR032466">
    <property type="entry name" value="Metal_Hydrolase"/>
</dbReference>
<feature type="domain" description="Amidohydrolase-related" evidence="1">
    <location>
        <begin position="49"/>
        <end position="341"/>
    </location>
</feature>
<dbReference type="Pfam" id="PF01979">
    <property type="entry name" value="Amidohydro_1"/>
    <property type="match status" value="1"/>
</dbReference>
<comment type="caution">
    <text evidence="2">The sequence shown here is derived from an EMBL/GenBank/DDBJ whole genome shotgun (WGS) entry which is preliminary data.</text>
</comment>
<proteinExistence type="predicted"/>
<accession>A0A833DUF2</accession>
<reference evidence="2" key="1">
    <citation type="journal article" date="2020" name="ISME J.">
        <title>Gammaproteobacteria mediating utilization of methyl-, sulfur- and petroleum organic compounds in deep ocean hydrothermal plumes.</title>
        <authorList>
            <person name="Zhou Z."/>
            <person name="Liu Y."/>
            <person name="Pan J."/>
            <person name="Cron B.R."/>
            <person name="Toner B.M."/>
            <person name="Anantharaman K."/>
            <person name="Breier J.A."/>
            <person name="Dick G.J."/>
            <person name="Li M."/>
        </authorList>
    </citation>
    <scope>NUCLEOTIDE SEQUENCE</scope>
    <source>
        <strain evidence="2">SZUA-1435</strain>
    </source>
</reference>
<sequence length="398" mass="44708">MRIKVDYAFIGHDLKLERDVCIDLSSREIENIEPRCQETPDLYIASSIAIPPLCNAHTHPMDVVIAEYGEELELHQLVSLPNGLKYRKLAEIDKHRVAEAVTAYLRRAVENGVVLLAAIAELGDLGIEVFKKTSTPWIAVDVYPQPHPDRARDLDEYLTLVRRYRRLSMDTLLSLSLEELNELGRVCKEVGARIQVHVSETRKLFEYQDYVLLKHLESCAIPVHLTYVTEEVYERFIGDTPLVICPRSNANHLGKLPEVGILLKHVERGYAVGVGSDNGAWFTPSPLEEMHYAFIAYKSRVPDPSRLAKALLYAVTIGCFRVLGSRYRGIDVGSLPIILILVDPLFSYTQNPVIAIARRGVSAEKLFVIGNQVVPLPSKDVFRSKLLHTIVSSIAPSH</sequence>